<dbReference type="STRING" id="1229908.NKOR_01330"/>
<reference evidence="1 2" key="1">
    <citation type="journal article" date="2012" name="J. Bacteriol.">
        <title>Draft Genome Sequence of an Ammonia-Oxidizing Archaeon, "Candidatus Nitrosopumilus koreensis" AR1, from Marine Sediment.</title>
        <authorList>
            <person name="Park S.J."/>
            <person name="Kim J.G."/>
            <person name="Jung M.Y."/>
            <person name="Kim S.J."/>
            <person name="Cha I.T."/>
            <person name="Kwon K."/>
            <person name="Lee J.H."/>
            <person name="Rhee S.K."/>
        </authorList>
    </citation>
    <scope>NUCLEOTIDE SEQUENCE [LARGE SCALE GENOMIC DNA]</scope>
    <source>
        <strain evidence="1 2">AR1</strain>
    </source>
</reference>
<protein>
    <submittedName>
        <fullName evidence="1">Uncharacterized protein</fullName>
    </submittedName>
</protein>
<accession>K0B6R2</accession>
<dbReference type="Proteomes" id="UP000006101">
    <property type="component" value="Chromosome"/>
</dbReference>
<name>K0B6R2_9ARCH</name>
<dbReference type="GeneID" id="58787088"/>
<evidence type="ECO:0000313" key="2">
    <source>
        <dbReference type="Proteomes" id="UP000006101"/>
    </source>
</evidence>
<sequence length="53" mass="6087">MSERKTIMIDDDVAKKIRNIQAKKIKETSSTVSFSSVINEMLRECSQESHKSK</sequence>
<dbReference type="EMBL" id="CP003842">
    <property type="protein sequence ID" value="AFS80176.1"/>
    <property type="molecule type" value="Genomic_DNA"/>
</dbReference>
<keyword evidence="2" id="KW-1185">Reference proteome</keyword>
<proteinExistence type="predicted"/>
<dbReference type="PATRIC" id="fig|1229908.8.peg.279"/>
<organism evidence="1 2">
    <name type="scientific">Candidatus Nitrosopumilus koreensis AR1</name>
    <dbReference type="NCBI Taxonomy" id="1229908"/>
    <lineage>
        <taxon>Archaea</taxon>
        <taxon>Nitrososphaerota</taxon>
        <taxon>Nitrososphaeria</taxon>
        <taxon>Nitrosopumilales</taxon>
        <taxon>Nitrosopumilaceae</taxon>
        <taxon>Nitrosopumilus</taxon>
    </lineage>
</organism>
<dbReference type="RefSeq" id="WP_014962565.1">
    <property type="nucleotide sequence ID" value="NC_018655.1"/>
</dbReference>
<dbReference type="AlphaFoldDB" id="K0B6R2"/>
<dbReference type="KEGG" id="nkr:NKOR_01330"/>
<gene>
    <name evidence="1" type="ORF">NKOR_01330</name>
</gene>
<dbReference type="HOGENOM" id="CLU_215160_0_0_2"/>
<evidence type="ECO:0000313" key="1">
    <source>
        <dbReference type="EMBL" id="AFS80176.1"/>
    </source>
</evidence>